<dbReference type="InterPro" id="IPR003593">
    <property type="entry name" value="AAA+_ATPase"/>
</dbReference>
<comment type="similarity">
    <text evidence="1">Belongs to the AfsR/DnrI/RedD regulatory family.</text>
</comment>
<name>A0A428WYT7_AMYBA</name>
<dbReference type="SUPFAM" id="SSF52540">
    <property type="entry name" value="P-loop containing nucleoside triphosphate hydrolases"/>
    <property type="match status" value="1"/>
</dbReference>
<dbReference type="Pfam" id="PF03704">
    <property type="entry name" value="BTAD"/>
    <property type="match status" value="1"/>
</dbReference>
<sequence>MTSRPFRQTADPIVGAAIGSRLFPFSGKPDGGRVVDFRLLGVVEAWSRHERIDLGPPKQRFLLAVLALKINQPISVDRLVDLTWPISPPPTAQHAIHVRISKLRATIAKRNRDGRAIEILTKGSAYVLQADPMCVDAHRFRALVADARAGKNDTDKMSLYRRALELWRGPPLADVASEIADQLCAGLEETRLIALEECLDAELRLGRHRIVIDELTELVAQYPYRQQLLAQLMLALHRSGRGPEALHAYKTARLRMIEELGLEPDMALRRLEHAILLGDPCLDLAGPGPRVPAPRLPAQVEAAIEVDQLTRRFGEVTALDQVSFAVAPGEIVGVLGAPGAGKTTLIRVLGTLLAPTGGSFAIAGVPSHRGAEIRALIGLLPAPADQPGHLTGVETLASCARFSGLGRTEAWRLAGRLLAEVGLVDVAGSRISAYDRELRCRLGLATALVREPSVLLLDEPTSGLNPLAANRLLDLIQQAATWRGATVLFTTWEPAEVAYVRARQLILDRGVAQRCEPRDGVTLARVSSHGCC</sequence>
<dbReference type="InterPro" id="IPR011990">
    <property type="entry name" value="TPR-like_helical_dom_sf"/>
</dbReference>
<evidence type="ECO:0008006" key="12">
    <source>
        <dbReference type="Google" id="ProtNLM"/>
    </source>
</evidence>
<dbReference type="Pfam" id="PF00486">
    <property type="entry name" value="Trans_reg_C"/>
    <property type="match status" value="1"/>
</dbReference>
<dbReference type="Pfam" id="PF00005">
    <property type="entry name" value="ABC_tran"/>
    <property type="match status" value="1"/>
</dbReference>
<reference evidence="10 11" key="1">
    <citation type="submission" date="2018-05" db="EMBL/GenBank/DDBJ databases">
        <title>Evolution of GPA BGCs.</title>
        <authorList>
            <person name="Waglechner N."/>
            <person name="Wright G.D."/>
        </authorList>
    </citation>
    <scope>NUCLEOTIDE SEQUENCE [LARGE SCALE GENOMIC DNA]</scope>
    <source>
        <strain evidence="10 11">DSM 5908</strain>
    </source>
</reference>
<evidence type="ECO:0000256" key="7">
    <source>
        <dbReference type="PROSITE-ProRule" id="PRU01091"/>
    </source>
</evidence>
<keyword evidence="2" id="KW-0547">Nucleotide-binding</keyword>
<keyword evidence="3" id="KW-0067">ATP-binding</keyword>
<evidence type="ECO:0000256" key="5">
    <source>
        <dbReference type="ARBA" id="ARBA00023125"/>
    </source>
</evidence>
<feature type="domain" description="ABC transporter" evidence="8">
    <location>
        <begin position="304"/>
        <end position="528"/>
    </location>
</feature>
<keyword evidence="6" id="KW-0804">Transcription</keyword>
<dbReference type="EMBL" id="QHHU01000007">
    <property type="protein sequence ID" value="RSM48254.1"/>
    <property type="molecule type" value="Genomic_DNA"/>
</dbReference>
<dbReference type="InterPro" id="IPR027417">
    <property type="entry name" value="P-loop_NTPase"/>
</dbReference>
<dbReference type="SMART" id="SM00382">
    <property type="entry name" value="AAA"/>
    <property type="match status" value="1"/>
</dbReference>
<feature type="DNA-binding region" description="OmpR/PhoB-type" evidence="7">
    <location>
        <begin position="26"/>
        <end position="130"/>
    </location>
</feature>
<dbReference type="SUPFAM" id="SSF46894">
    <property type="entry name" value="C-terminal effector domain of the bipartite response regulators"/>
    <property type="match status" value="1"/>
</dbReference>
<protein>
    <recommendedName>
        <fullName evidence="12">Transcriptional regulator</fullName>
    </recommendedName>
</protein>
<dbReference type="PANTHER" id="PTHR35807">
    <property type="entry name" value="TRANSCRIPTIONAL REGULATOR REDD-RELATED"/>
    <property type="match status" value="1"/>
</dbReference>
<keyword evidence="5 7" id="KW-0238">DNA-binding</keyword>
<gene>
    <name evidence="10" type="ORF">DMA12_07135</name>
</gene>
<evidence type="ECO:0000256" key="6">
    <source>
        <dbReference type="ARBA" id="ARBA00023163"/>
    </source>
</evidence>
<dbReference type="OrthoDB" id="4336084at2"/>
<dbReference type="PANTHER" id="PTHR35807:SF1">
    <property type="entry name" value="TRANSCRIPTIONAL REGULATOR REDD"/>
    <property type="match status" value="1"/>
</dbReference>
<dbReference type="InterPro" id="IPR005158">
    <property type="entry name" value="BTAD"/>
</dbReference>
<organism evidence="10 11">
    <name type="scientific">Amycolatopsis balhimycina DSM 5908</name>
    <dbReference type="NCBI Taxonomy" id="1081091"/>
    <lineage>
        <taxon>Bacteria</taxon>
        <taxon>Bacillati</taxon>
        <taxon>Actinomycetota</taxon>
        <taxon>Actinomycetes</taxon>
        <taxon>Pseudonocardiales</taxon>
        <taxon>Pseudonocardiaceae</taxon>
        <taxon>Amycolatopsis</taxon>
    </lineage>
</organism>
<dbReference type="CDD" id="cd15831">
    <property type="entry name" value="BTAD"/>
    <property type="match status" value="1"/>
</dbReference>
<dbReference type="InterPro" id="IPR016032">
    <property type="entry name" value="Sig_transdc_resp-reg_C-effctor"/>
</dbReference>
<dbReference type="InterPro" id="IPR051677">
    <property type="entry name" value="AfsR-DnrI-RedD_regulator"/>
</dbReference>
<dbReference type="PROSITE" id="PS50893">
    <property type="entry name" value="ABC_TRANSPORTER_2"/>
    <property type="match status" value="1"/>
</dbReference>
<dbReference type="GO" id="GO:0016887">
    <property type="term" value="F:ATP hydrolysis activity"/>
    <property type="evidence" value="ECO:0007669"/>
    <property type="project" value="InterPro"/>
</dbReference>
<dbReference type="Gene3D" id="1.10.10.10">
    <property type="entry name" value="Winged helix-like DNA-binding domain superfamily/Winged helix DNA-binding domain"/>
    <property type="match status" value="1"/>
</dbReference>
<dbReference type="Gene3D" id="1.25.40.10">
    <property type="entry name" value="Tetratricopeptide repeat domain"/>
    <property type="match status" value="1"/>
</dbReference>
<comment type="caution">
    <text evidence="10">The sequence shown here is derived from an EMBL/GenBank/DDBJ whole genome shotgun (WGS) entry which is preliminary data.</text>
</comment>
<dbReference type="SUPFAM" id="SSF48452">
    <property type="entry name" value="TPR-like"/>
    <property type="match status" value="1"/>
</dbReference>
<dbReference type="Gene3D" id="3.40.50.300">
    <property type="entry name" value="P-loop containing nucleotide triphosphate hydrolases"/>
    <property type="match status" value="1"/>
</dbReference>
<evidence type="ECO:0000313" key="10">
    <source>
        <dbReference type="EMBL" id="RSM48254.1"/>
    </source>
</evidence>
<evidence type="ECO:0000256" key="3">
    <source>
        <dbReference type="ARBA" id="ARBA00022840"/>
    </source>
</evidence>
<feature type="domain" description="OmpR/PhoB-type" evidence="9">
    <location>
        <begin position="26"/>
        <end position="130"/>
    </location>
</feature>
<proteinExistence type="inferred from homology"/>
<keyword evidence="11" id="KW-1185">Reference proteome</keyword>
<dbReference type="GO" id="GO:0000160">
    <property type="term" value="P:phosphorelay signal transduction system"/>
    <property type="evidence" value="ECO:0007669"/>
    <property type="project" value="InterPro"/>
</dbReference>
<dbReference type="Proteomes" id="UP000286716">
    <property type="component" value="Unassembled WGS sequence"/>
</dbReference>
<dbReference type="InterPro" id="IPR036388">
    <property type="entry name" value="WH-like_DNA-bd_sf"/>
</dbReference>
<dbReference type="GO" id="GO:0005524">
    <property type="term" value="F:ATP binding"/>
    <property type="evidence" value="ECO:0007669"/>
    <property type="project" value="UniProtKB-KW"/>
</dbReference>
<evidence type="ECO:0000259" key="9">
    <source>
        <dbReference type="PROSITE" id="PS51755"/>
    </source>
</evidence>
<evidence type="ECO:0000313" key="11">
    <source>
        <dbReference type="Proteomes" id="UP000286716"/>
    </source>
</evidence>
<evidence type="ECO:0000256" key="2">
    <source>
        <dbReference type="ARBA" id="ARBA00022741"/>
    </source>
</evidence>
<dbReference type="PROSITE" id="PS51755">
    <property type="entry name" value="OMPR_PHOB"/>
    <property type="match status" value="1"/>
</dbReference>
<dbReference type="GO" id="GO:0003677">
    <property type="term" value="F:DNA binding"/>
    <property type="evidence" value="ECO:0007669"/>
    <property type="project" value="UniProtKB-UniRule"/>
</dbReference>
<dbReference type="AlphaFoldDB" id="A0A428WYT7"/>
<accession>A0A428WYT7</accession>
<dbReference type="SMART" id="SM01043">
    <property type="entry name" value="BTAD"/>
    <property type="match status" value="1"/>
</dbReference>
<evidence type="ECO:0000256" key="4">
    <source>
        <dbReference type="ARBA" id="ARBA00023015"/>
    </source>
</evidence>
<dbReference type="InterPro" id="IPR001867">
    <property type="entry name" value="OmpR/PhoB-type_DNA-bd"/>
</dbReference>
<evidence type="ECO:0000259" key="8">
    <source>
        <dbReference type="PROSITE" id="PS50893"/>
    </source>
</evidence>
<dbReference type="InterPro" id="IPR003439">
    <property type="entry name" value="ABC_transporter-like_ATP-bd"/>
</dbReference>
<keyword evidence="4" id="KW-0805">Transcription regulation</keyword>
<dbReference type="SMART" id="SM00862">
    <property type="entry name" value="Trans_reg_C"/>
    <property type="match status" value="1"/>
</dbReference>
<dbReference type="GO" id="GO:0006355">
    <property type="term" value="P:regulation of DNA-templated transcription"/>
    <property type="evidence" value="ECO:0007669"/>
    <property type="project" value="InterPro"/>
</dbReference>
<evidence type="ECO:0000256" key="1">
    <source>
        <dbReference type="ARBA" id="ARBA00005820"/>
    </source>
</evidence>